<gene>
    <name evidence="1" type="ORF">Blue_121</name>
</gene>
<dbReference type="Proteomes" id="UP000201785">
    <property type="component" value="Segment"/>
</dbReference>
<sequence length="160" mass="18172">MKTATTLNTDQLQVVWEQLDGACEAVERLEENGISTGMVDFSALVSLKNEVEELIQKQGKELSFKDIVETNKIPFNLEAVKRELKEVVDGKFMVRQYRGYRGLENRGILTYNVYFDTSTPRNQEGIRVTLEALGLEPTKMVVIGGSYGYLIRFKVKKEGK</sequence>
<name>A0A140HLT2_9CAUD</name>
<dbReference type="RefSeq" id="YP_009285433.1">
    <property type="nucleotide sequence ID" value="NC_031056.1"/>
</dbReference>
<dbReference type="GeneID" id="29081900"/>
<proteinExistence type="predicted"/>
<keyword evidence="2" id="KW-1185">Reference proteome</keyword>
<accession>A0A140HLT2</accession>
<dbReference type="EMBL" id="KU577463">
    <property type="protein sequence ID" value="AMO25944.1"/>
    <property type="molecule type" value="Genomic_DNA"/>
</dbReference>
<evidence type="ECO:0000313" key="2">
    <source>
        <dbReference type="Proteomes" id="UP000201785"/>
    </source>
</evidence>
<evidence type="ECO:0000313" key="1">
    <source>
        <dbReference type="EMBL" id="AMO25944.1"/>
    </source>
</evidence>
<protein>
    <submittedName>
        <fullName evidence="1">Uncharacterized protein</fullName>
    </submittedName>
</protein>
<reference evidence="1 2" key="1">
    <citation type="journal article" date="2016" name="Genome Announc.">
        <title>Complete Genome Sequence of Bacteriophage Deep-Blue Infecting Emetic Bacillus cereus.</title>
        <authorList>
            <person name="Hock L."/>
            <person name="Gillis A."/>
            <person name="Mahillon J."/>
        </authorList>
    </citation>
    <scope>NUCLEOTIDE SEQUENCE [LARGE SCALE GENOMIC DNA]</scope>
</reference>
<organism evidence="1 2">
    <name type="scientific">Bacillus phage Deep Blue</name>
    <dbReference type="NCBI Taxonomy" id="1792245"/>
    <lineage>
        <taxon>Viruses</taxon>
        <taxon>Duplodnaviria</taxon>
        <taxon>Heunggongvirae</taxon>
        <taxon>Uroviricota</taxon>
        <taxon>Caudoviricetes</taxon>
        <taxon>Herelleviridae</taxon>
        <taxon>Bastillevirinae</taxon>
        <taxon>Caeruleovirus</taxon>
        <taxon>Caeruleovirus deepblue</taxon>
    </lineage>
</organism>
<dbReference type="KEGG" id="vg:29081900"/>
<dbReference type="OrthoDB" id="12151at10239"/>